<dbReference type="InterPro" id="IPR001995">
    <property type="entry name" value="Peptidase_A2_cat"/>
</dbReference>
<feature type="compositionally biased region" description="Basic and acidic residues" evidence="1">
    <location>
        <begin position="818"/>
        <end position="835"/>
    </location>
</feature>
<feature type="compositionally biased region" description="Basic and acidic residues" evidence="1">
    <location>
        <begin position="544"/>
        <end position="563"/>
    </location>
</feature>
<comment type="caution">
    <text evidence="3">The sequence shown here is derived from an EMBL/GenBank/DDBJ whole genome shotgun (WGS) entry which is preliminary data.</text>
</comment>
<evidence type="ECO:0000256" key="1">
    <source>
        <dbReference type="SAM" id="MobiDB-lite"/>
    </source>
</evidence>
<proteinExistence type="predicted"/>
<evidence type="ECO:0000313" key="3">
    <source>
        <dbReference type="EMBL" id="OLP94921.1"/>
    </source>
</evidence>
<dbReference type="GO" id="GO:0004190">
    <property type="term" value="F:aspartic-type endopeptidase activity"/>
    <property type="evidence" value="ECO:0007669"/>
    <property type="project" value="InterPro"/>
</dbReference>
<dbReference type="EMBL" id="LSRX01000523">
    <property type="protein sequence ID" value="OLP94921.1"/>
    <property type="molecule type" value="Genomic_DNA"/>
</dbReference>
<reference evidence="3 4" key="1">
    <citation type="submission" date="2016-02" db="EMBL/GenBank/DDBJ databases">
        <title>Genome analysis of coral dinoflagellate symbionts highlights evolutionary adaptations to a symbiotic lifestyle.</title>
        <authorList>
            <person name="Aranda M."/>
            <person name="Li Y."/>
            <person name="Liew Y.J."/>
            <person name="Baumgarten S."/>
            <person name="Simakov O."/>
            <person name="Wilson M."/>
            <person name="Piel J."/>
            <person name="Ashoor H."/>
            <person name="Bougouffa S."/>
            <person name="Bajic V.B."/>
            <person name="Ryu T."/>
            <person name="Ravasi T."/>
            <person name="Bayer T."/>
            <person name="Micklem G."/>
            <person name="Kim H."/>
            <person name="Bhak J."/>
            <person name="Lajeunesse T.C."/>
            <person name="Voolstra C.R."/>
        </authorList>
    </citation>
    <scope>NUCLEOTIDE SEQUENCE [LARGE SCALE GENOMIC DNA]</scope>
    <source>
        <strain evidence="3 4">CCMP2467</strain>
    </source>
</reference>
<dbReference type="InterPro" id="IPR001969">
    <property type="entry name" value="Aspartic_peptidase_AS"/>
</dbReference>
<name>A0A1Q9DIA5_SYMMI</name>
<sequence>MVTPPHVPSCVVYDISEDTLPTEDQDLDEDEYYAARAVRFERGTAQGSRDPSDEETATNTQIILDTGADASMVPEIMRELVAAVPSSSPRLCHAQGNAVPTHSLRQKEFWLRDAEGNACCIREVCVVGRVKMPLLAVGKLFRNGWRLVHKNNSLAVAGEIRAITEVPRTLPPQVPKVTLTEEMQGLVGKEGLHVLADGTKFHYTVRASHLLDARPWYDPNLFKARTTLFQSTSGQWLQVENSADYVNEPNPFTLANSHPKPRITMVPPKPSEELLRLYPQPMRCRRERYAAQVHVDGVMATGDAEPQARVEKNLTYTVKIAGPYQRPGDEFEFLKRRCQIQSDGEGDPRTKRPGGYPEPLFPGSQADSKGHEADQALGWVPLDFARGKLTPDEPIAEHLVEGYSDSNFANDRTARKSLSSGQIYIDQALMYSFVRGQKVVTLSSGEAELVALTQTTSEAILAHKAWVWTTQEEARLVMRSDSSVARAIASRLGVGCCGHDGQTAMYLEAVLFYFLEVFYNNPVFFLAALLTYVLVTSRWPNKQPEPKETRSPGEPSREPETLEEAKRRLHETLTYEDLFSPKPGLEQAMASASGLAASASSSTTRFSEGRTEARVALSVQRHGFLECATKCLTGHDLDSECWVTEFGYAYHRRSCGNMKHAKNVKKTTAREAIEMGKAACNQCFADHWACLQGPWCHKPDDGGARATVTEPAGEKNKVKTTSRPFADYVRFETKEGLALLYDPTPLDKWIGKDYIWDSKNKLQMDPKTGEVLTDLQQRRVKTFDASCNGTKRGVRPELRHGKKKEAKDKKKKKGKKEKKAEKDKHNTPDAGEPTKKNNVQQDCTEAGDPVQEVGWGDDDNEAAFCSKPTAATDMGGHDIDIEDAPDTSSPEAPPRENWVSGEQGASLSLQWELCNLYHVNPTVFCY</sequence>
<keyword evidence="4" id="KW-1185">Reference proteome</keyword>
<protein>
    <recommendedName>
        <fullName evidence="2">Peptidase A2 domain-containing protein</fullName>
    </recommendedName>
</protein>
<feature type="region of interest" description="Disordered" evidence="1">
    <location>
        <begin position="783"/>
        <end position="901"/>
    </location>
</feature>
<feature type="region of interest" description="Disordered" evidence="1">
    <location>
        <begin position="541"/>
        <end position="563"/>
    </location>
</feature>
<dbReference type="Proteomes" id="UP000186817">
    <property type="component" value="Unassembled WGS sequence"/>
</dbReference>
<dbReference type="OrthoDB" id="422595at2759"/>
<evidence type="ECO:0000313" key="4">
    <source>
        <dbReference type="Proteomes" id="UP000186817"/>
    </source>
</evidence>
<feature type="region of interest" description="Disordered" evidence="1">
    <location>
        <begin position="341"/>
        <end position="370"/>
    </location>
</feature>
<dbReference type="PROSITE" id="PS00141">
    <property type="entry name" value="ASP_PROTEASE"/>
    <property type="match status" value="1"/>
</dbReference>
<feature type="compositionally biased region" description="Basic residues" evidence="1">
    <location>
        <begin position="800"/>
        <end position="817"/>
    </location>
</feature>
<gene>
    <name evidence="3" type="ORF">AK812_SmicGene23010</name>
</gene>
<dbReference type="GO" id="GO:0006508">
    <property type="term" value="P:proteolysis"/>
    <property type="evidence" value="ECO:0007669"/>
    <property type="project" value="InterPro"/>
</dbReference>
<accession>A0A1Q9DIA5</accession>
<evidence type="ECO:0000259" key="2">
    <source>
        <dbReference type="PROSITE" id="PS50175"/>
    </source>
</evidence>
<feature type="domain" description="Peptidase A2" evidence="2">
    <location>
        <begin position="60"/>
        <end position="141"/>
    </location>
</feature>
<dbReference type="AlphaFoldDB" id="A0A1Q9DIA5"/>
<organism evidence="3 4">
    <name type="scientific">Symbiodinium microadriaticum</name>
    <name type="common">Dinoflagellate</name>
    <name type="synonym">Zooxanthella microadriatica</name>
    <dbReference type="NCBI Taxonomy" id="2951"/>
    <lineage>
        <taxon>Eukaryota</taxon>
        <taxon>Sar</taxon>
        <taxon>Alveolata</taxon>
        <taxon>Dinophyceae</taxon>
        <taxon>Suessiales</taxon>
        <taxon>Symbiodiniaceae</taxon>
        <taxon>Symbiodinium</taxon>
    </lineage>
</organism>
<dbReference type="PROSITE" id="PS50175">
    <property type="entry name" value="ASP_PROT_RETROV"/>
    <property type="match status" value="1"/>
</dbReference>